<dbReference type="Proteomes" id="UP000051913">
    <property type="component" value="Unassembled WGS sequence"/>
</dbReference>
<protein>
    <submittedName>
        <fullName evidence="1">Uncharacterized protein</fullName>
    </submittedName>
</protein>
<dbReference type="RefSeq" id="WP_057851355.1">
    <property type="nucleotide sequence ID" value="NZ_LLXX01000114.1"/>
</dbReference>
<reference evidence="1 2" key="1">
    <citation type="submission" date="2014-03" db="EMBL/GenBank/DDBJ databases">
        <title>Bradyrhizobium valentinum sp. nov., isolated from effective nodules of Lupinus mariae-josephae, a lupine endemic of basic-lime soils in Eastern Spain.</title>
        <authorList>
            <person name="Duran D."/>
            <person name="Rey L."/>
            <person name="Navarro A."/>
            <person name="Busquets A."/>
            <person name="Imperial J."/>
            <person name="Ruiz-Argueso T."/>
        </authorList>
    </citation>
    <scope>NUCLEOTIDE SEQUENCE [LARGE SCALE GENOMIC DNA]</scope>
    <source>
        <strain evidence="1 2">LmjM3</strain>
    </source>
</reference>
<name>A0A0R3LE32_9BRAD</name>
<comment type="caution">
    <text evidence="1">The sequence shown here is derived from an EMBL/GenBank/DDBJ whole genome shotgun (WGS) entry which is preliminary data.</text>
</comment>
<accession>A0A0R3LE32</accession>
<organism evidence="1 2">
    <name type="scientific">Bradyrhizobium valentinum</name>
    <dbReference type="NCBI Taxonomy" id="1518501"/>
    <lineage>
        <taxon>Bacteria</taxon>
        <taxon>Pseudomonadati</taxon>
        <taxon>Pseudomonadota</taxon>
        <taxon>Alphaproteobacteria</taxon>
        <taxon>Hyphomicrobiales</taxon>
        <taxon>Nitrobacteraceae</taxon>
        <taxon>Bradyrhizobium</taxon>
    </lineage>
</organism>
<dbReference type="AlphaFoldDB" id="A0A0R3LE32"/>
<evidence type="ECO:0000313" key="2">
    <source>
        <dbReference type="Proteomes" id="UP000051913"/>
    </source>
</evidence>
<dbReference type="EMBL" id="LLXX01000114">
    <property type="protein sequence ID" value="KRR06153.1"/>
    <property type="molecule type" value="Genomic_DNA"/>
</dbReference>
<gene>
    <name evidence="1" type="ORF">CP49_37650</name>
</gene>
<proteinExistence type="predicted"/>
<evidence type="ECO:0000313" key="1">
    <source>
        <dbReference type="EMBL" id="KRR06153.1"/>
    </source>
</evidence>
<sequence>MKTSLADAALFDTEVYINYVLAAFKSVKTGKVLRWEKSDRCVLDRKKLRQVLDEYCTVASTPSRSIFR</sequence>
<keyword evidence="2" id="KW-1185">Reference proteome</keyword>